<dbReference type="Pfam" id="PF15650">
    <property type="entry name" value="Tox-REase-9"/>
    <property type="match status" value="1"/>
</dbReference>
<feature type="domain" description="Tox-REase-9" evidence="2">
    <location>
        <begin position="42"/>
        <end position="114"/>
    </location>
</feature>
<feature type="compositionally biased region" description="Polar residues" evidence="1">
    <location>
        <begin position="12"/>
        <end position="21"/>
    </location>
</feature>
<gene>
    <name evidence="3" type="ORF">CGLAU_01190</name>
</gene>
<evidence type="ECO:0000259" key="2">
    <source>
        <dbReference type="Pfam" id="PF15650"/>
    </source>
</evidence>
<evidence type="ECO:0000313" key="4">
    <source>
        <dbReference type="Proteomes" id="UP000217209"/>
    </source>
</evidence>
<dbReference type="AlphaFoldDB" id="A0A1Q2HTR7"/>
<protein>
    <recommendedName>
        <fullName evidence="2">Tox-REase-9 domain-containing protein</fullName>
    </recommendedName>
</protein>
<evidence type="ECO:0000256" key="1">
    <source>
        <dbReference type="SAM" id="MobiDB-lite"/>
    </source>
</evidence>
<dbReference type="RefSeq" id="WP_095659106.1">
    <property type="nucleotide sequence ID" value="NZ_BAAAKB010000011.1"/>
</dbReference>
<accession>A0A1Q2HTR7</accession>
<dbReference type="EMBL" id="CP019688">
    <property type="protein sequence ID" value="AQQ14229.1"/>
    <property type="molecule type" value="Genomic_DNA"/>
</dbReference>
<proteinExistence type="predicted"/>
<dbReference type="Proteomes" id="UP000217209">
    <property type="component" value="Chromosome"/>
</dbReference>
<evidence type="ECO:0000313" key="3">
    <source>
        <dbReference type="EMBL" id="AQQ14229.1"/>
    </source>
</evidence>
<feature type="region of interest" description="Disordered" evidence="1">
    <location>
        <begin position="1"/>
        <end position="31"/>
    </location>
</feature>
<keyword evidence="4" id="KW-1185">Reference proteome</keyword>
<dbReference type="KEGG" id="cgv:CGLAU_01190"/>
<organism evidence="3 4">
    <name type="scientific">Corynebacterium glaucum</name>
    <dbReference type="NCBI Taxonomy" id="187491"/>
    <lineage>
        <taxon>Bacteria</taxon>
        <taxon>Bacillati</taxon>
        <taxon>Actinomycetota</taxon>
        <taxon>Actinomycetes</taxon>
        <taxon>Mycobacteriales</taxon>
        <taxon>Corynebacteriaceae</taxon>
        <taxon>Corynebacterium</taxon>
    </lineage>
</organism>
<reference evidence="3 4" key="1">
    <citation type="submission" date="2016-12" db="EMBL/GenBank/DDBJ databases">
        <authorList>
            <person name="Song W.-J."/>
            <person name="Kurnit D.M."/>
        </authorList>
    </citation>
    <scope>NUCLEOTIDE SEQUENCE [LARGE SCALE GENOMIC DNA]</scope>
    <source>
        <strain evidence="3 4">DSM 30827</strain>
    </source>
</reference>
<name>A0A1Q2HTR7_9CORY</name>
<dbReference type="InterPro" id="IPR028902">
    <property type="entry name" value="Tox-REase-9_dom"/>
</dbReference>
<sequence>MAAIHHTHENVFASTASTGSETVKRLGGHSGPQPEITFFGANSHAAYGNKMHKAYSAEKKAAGYVTNSGLPDSRGRLRPDAYKMNGRYIAEVREYKPDSPSGLAHGRKQLRAYVDYSEKYNRAIAAEAGPTVEPPKLKWYLDEYPSNPTKKK</sequence>